<dbReference type="InterPro" id="IPR029058">
    <property type="entry name" value="AB_hydrolase_fold"/>
</dbReference>
<dbReference type="GO" id="GO:0008474">
    <property type="term" value="F:palmitoyl-(protein) hydrolase activity"/>
    <property type="evidence" value="ECO:0007669"/>
    <property type="project" value="TreeGrafter"/>
</dbReference>
<gene>
    <name evidence="3" type="ORF">DFH07DRAFT_550195</name>
</gene>
<sequence>MADENVLPMSKSRMKQSVWPDPLVVEPTETHTHSFIFLHGRGSNAERFGLELLKAQTSDGGRTLAAHFPAMRFIFPTAKKRRAAAFNRTPINQWFDLYSIEDPAERQHLQYDGLRETSLFVHDLINQEAQSVGISRVIIGGLSQGCAASLHVLLNFQADEPLLGFVGMSGWLPFAEILEGDALGEEDIFSAAEGENHTSNLAAIQISASTTARDIVSLAPLASDKSPMFPQTSVFLGHGSHDQRVIPSLGVQARDVLLRLGCDVEWREYDEGHWYKVPDQIDNLVVWLKGRVNI</sequence>
<name>A0AAD7N8Q8_9AGAR</name>
<dbReference type="InterPro" id="IPR050565">
    <property type="entry name" value="LYPA1-2/EST-like"/>
</dbReference>
<dbReference type="SUPFAM" id="SSF53474">
    <property type="entry name" value="alpha/beta-Hydrolases"/>
    <property type="match status" value="1"/>
</dbReference>
<feature type="domain" description="Phospholipase/carboxylesterase/thioesterase" evidence="2">
    <location>
        <begin position="22"/>
        <end position="181"/>
    </location>
</feature>
<evidence type="ECO:0000259" key="2">
    <source>
        <dbReference type="Pfam" id="PF02230"/>
    </source>
</evidence>
<dbReference type="PANTHER" id="PTHR10655:SF64">
    <property type="entry name" value="PHOSPHOLIPASE_CARBOXYLESTERASE_THIOESTERASE DOMAIN-CONTAINING PROTEIN"/>
    <property type="match status" value="1"/>
</dbReference>
<evidence type="ECO:0000313" key="4">
    <source>
        <dbReference type="Proteomes" id="UP001215280"/>
    </source>
</evidence>
<accession>A0AAD7N8Q8</accession>
<keyword evidence="4" id="KW-1185">Reference proteome</keyword>
<dbReference type="GO" id="GO:0052689">
    <property type="term" value="F:carboxylic ester hydrolase activity"/>
    <property type="evidence" value="ECO:0007669"/>
    <property type="project" value="TreeGrafter"/>
</dbReference>
<comment type="caution">
    <text evidence="3">The sequence shown here is derived from an EMBL/GenBank/DDBJ whole genome shotgun (WGS) entry which is preliminary data.</text>
</comment>
<comment type="similarity">
    <text evidence="1">Belongs to the AB hydrolase superfamily. AB hydrolase 2 family.</text>
</comment>
<dbReference type="EMBL" id="JARJLG010000083">
    <property type="protein sequence ID" value="KAJ7750063.1"/>
    <property type="molecule type" value="Genomic_DNA"/>
</dbReference>
<evidence type="ECO:0000313" key="3">
    <source>
        <dbReference type="EMBL" id="KAJ7750063.1"/>
    </source>
</evidence>
<proteinExistence type="inferred from homology"/>
<reference evidence="3" key="1">
    <citation type="submission" date="2023-03" db="EMBL/GenBank/DDBJ databases">
        <title>Massive genome expansion in bonnet fungi (Mycena s.s.) driven by repeated elements and novel gene families across ecological guilds.</title>
        <authorList>
            <consortium name="Lawrence Berkeley National Laboratory"/>
            <person name="Harder C.B."/>
            <person name="Miyauchi S."/>
            <person name="Viragh M."/>
            <person name="Kuo A."/>
            <person name="Thoen E."/>
            <person name="Andreopoulos B."/>
            <person name="Lu D."/>
            <person name="Skrede I."/>
            <person name="Drula E."/>
            <person name="Henrissat B."/>
            <person name="Morin E."/>
            <person name="Kohler A."/>
            <person name="Barry K."/>
            <person name="LaButti K."/>
            <person name="Morin E."/>
            <person name="Salamov A."/>
            <person name="Lipzen A."/>
            <person name="Mereny Z."/>
            <person name="Hegedus B."/>
            <person name="Baldrian P."/>
            <person name="Stursova M."/>
            <person name="Weitz H."/>
            <person name="Taylor A."/>
            <person name="Grigoriev I.V."/>
            <person name="Nagy L.G."/>
            <person name="Martin F."/>
            <person name="Kauserud H."/>
        </authorList>
    </citation>
    <scope>NUCLEOTIDE SEQUENCE</scope>
    <source>
        <strain evidence="3">CBHHK188m</strain>
    </source>
</reference>
<dbReference type="AlphaFoldDB" id="A0AAD7N8Q8"/>
<dbReference type="GO" id="GO:0005737">
    <property type="term" value="C:cytoplasm"/>
    <property type="evidence" value="ECO:0007669"/>
    <property type="project" value="TreeGrafter"/>
</dbReference>
<evidence type="ECO:0000256" key="1">
    <source>
        <dbReference type="ARBA" id="ARBA00006499"/>
    </source>
</evidence>
<dbReference type="PANTHER" id="PTHR10655">
    <property type="entry name" value="LYSOPHOSPHOLIPASE-RELATED"/>
    <property type="match status" value="1"/>
</dbReference>
<keyword evidence="3" id="KW-0378">Hydrolase</keyword>
<dbReference type="Gene3D" id="3.40.50.1820">
    <property type="entry name" value="alpha/beta hydrolase"/>
    <property type="match status" value="1"/>
</dbReference>
<protein>
    <submittedName>
        <fullName evidence="3">Alpha/Beta hydrolase protein</fullName>
    </submittedName>
</protein>
<dbReference type="Proteomes" id="UP001215280">
    <property type="component" value="Unassembled WGS sequence"/>
</dbReference>
<dbReference type="Pfam" id="PF02230">
    <property type="entry name" value="Abhydrolase_2"/>
    <property type="match status" value="1"/>
</dbReference>
<organism evidence="3 4">
    <name type="scientific">Mycena maculata</name>
    <dbReference type="NCBI Taxonomy" id="230809"/>
    <lineage>
        <taxon>Eukaryota</taxon>
        <taxon>Fungi</taxon>
        <taxon>Dikarya</taxon>
        <taxon>Basidiomycota</taxon>
        <taxon>Agaricomycotina</taxon>
        <taxon>Agaricomycetes</taxon>
        <taxon>Agaricomycetidae</taxon>
        <taxon>Agaricales</taxon>
        <taxon>Marasmiineae</taxon>
        <taxon>Mycenaceae</taxon>
        <taxon>Mycena</taxon>
    </lineage>
</organism>
<dbReference type="InterPro" id="IPR003140">
    <property type="entry name" value="PLipase/COase/thioEstase"/>
</dbReference>